<sequence length="569" mass="65536">TVLCSTNVVVFGEHMSNSLENSTTEVWIEKLTAMKRGGVAVHDVLPWVFLRTCLGELKLGPTPMIARRYHEIRILDMISSSFNLSRRQLLMNHPLDCHCGWTKDIIYHPYRSPSSWLRLSISMILKTVHVGISPKYCRDGSNESRVLLNLSTTTIPTEPFLKLSSGSCNVFWTIRALYGKKIMIDEGSPESYDDRSIDIHEDLRYLTVSCNLVNLKFGFQDGSTNTSQEMINGLLGSIHPYAKHGRKGAQAKTRWSITGFSNVLTVAKNRMTFGKNEKLNSLGENTVQYDFSQIPGVSVDQRNSYPMSSVHLGFFRQPFWQAAWMTFCFEILDPDKKLASIERMRANVLEKARERGLKIEGKINNHFNKLLKKEKRKAIGKEVKSAARQFQRRRRQTDANARKEIRDAKKWKSDIVKEEKRRRKEVTDWKAEAQKWKKETQRLRRNAKAHERRAEENRRIAEGKWKGKKKFATLQLKVGNKLSKIWKKTSKILKPILAKHAIKKKVKKYVITPNGNYDPSYFLTITEDEVKTLINSETEPRNVRMSLACKMVRSDPKTGEEVSTIAHFG</sequence>
<gene>
    <name evidence="1" type="ORF">PACLA_8A070192</name>
</gene>
<comment type="caution">
    <text evidence="1">The sequence shown here is derived from an EMBL/GenBank/DDBJ whole genome shotgun (WGS) entry which is preliminary data.</text>
</comment>
<proteinExistence type="predicted"/>
<evidence type="ECO:0000313" key="1">
    <source>
        <dbReference type="EMBL" id="CAB3999672.1"/>
    </source>
</evidence>
<organism evidence="1 2">
    <name type="scientific">Paramuricea clavata</name>
    <name type="common">Red gorgonian</name>
    <name type="synonym">Violescent sea-whip</name>
    <dbReference type="NCBI Taxonomy" id="317549"/>
    <lineage>
        <taxon>Eukaryota</taxon>
        <taxon>Metazoa</taxon>
        <taxon>Cnidaria</taxon>
        <taxon>Anthozoa</taxon>
        <taxon>Octocorallia</taxon>
        <taxon>Malacalcyonacea</taxon>
        <taxon>Plexauridae</taxon>
        <taxon>Paramuricea</taxon>
    </lineage>
</organism>
<dbReference type="EMBL" id="CACRXK020003646">
    <property type="protein sequence ID" value="CAB3999672.1"/>
    <property type="molecule type" value="Genomic_DNA"/>
</dbReference>
<dbReference type="AlphaFoldDB" id="A0A7D9E471"/>
<dbReference type="Proteomes" id="UP001152795">
    <property type="component" value="Unassembled WGS sequence"/>
</dbReference>
<feature type="non-terminal residue" evidence="1">
    <location>
        <position position="569"/>
    </location>
</feature>
<accession>A0A7D9E471</accession>
<protein>
    <submittedName>
        <fullName evidence="1">Uncharacterized protein</fullName>
    </submittedName>
</protein>
<evidence type="ECO:0000313" key="2">
    <source>
        <dbReference type="Proteomes" id="UP001152795"/>
    </source>
</evidence>
<keyword evidence="2" id="KW-1185">Reference proteome</keyword>
<name>A0A7D9E471_PARCT</name>
<reference evidence="1" key="1">
    <citation type="submission" date="2020-04" db="EMBL/GenBank/DDBJ databases">
        <authorList>
            <person name="Alioto T."/>
            <person name="Alioto T."/>
            <person name="Gomez Garrido J."/>
        </authorList>
    </citation>
    <scope>NUCLEOTIDE SEQUENCE</scope>
    <source>
        <strain evidence="1">A484AB</strain>
    </source>
</reference>